<dbReference type="EMBL" id="CP001715">
    <property type="protein sequence ID" value="ACV36912.1"/>
    <property type="molecule type" value="Genomic_DNA"/>
</dbReference>
<feature type="region of interest" description="Disordered" evidence="1">
    <location>
        <begin position="110"/>
        <end position="246"/>
    </location>
</feature>
<evidence type="ECO:0000256" key="1">
    <source>
        <dbReference type="SAM" id="MobiDB-lite"/>
    </source>
</evidence>
<feature type="compositionally biased region" description="Low complexity" evidence="1">
    <location>
        <begin position="112"/>
        <end position="125"/>
    </location>
</feature>
<dbReference type="SMART" id="SM00287">
    <property type="entry name" value="SH3b"/>
    <property type="match status" value="1"/>
</dbReference>
<reference evidence="3" key="2">
    <citation type="submission" date="2009-09" db="EMBL/GenBank/DDBJ databases">
        <title>Complete sequence of chromosome of Candidatus Accumulibacter phosphatis clade IIA str. UW-1.</title>
        <authorList>
            <consortium name="US DOE Joint Genome Institute"/>
            <person name="Martin H.G."/>
            <person name="Ivanova N."/>
            <person name="Kunin V."/>
            <person name="Warnecke F."/>
            <person name="Barry K."/>
            <person name="He S."/>
            <person name="Salamov A."/>
            <person name="Szeto E."/>
            <person name="Dalin E."/>
            <person name="Pangilinan J.L."/>
            <person name="Lapidus A."/>
            <person name="Lowry S."/>
            <person name="Kyrpides N.C."/>
            <person name="McMahon K.D."/>
            <person name="Hugenholtz P."/>
        </authorList>
    </citation>
    <scope>NUCLEOTIDE SEQUENCE [LARGE SCALE GENOMIC DNA]</scope>
    <source>
        <strain evidence="3">UW-1</strain>
    </source>
</reference>
<feature type="domain" description="SH3b" evidence="2">
    <location>
        <begin position="2187"/>
        <end position="2253"/>
    </location>
</feature>
<evidence type="ECO:0000313" key="3">
    <source>
        <dbReference type="EMBL" id="ACV36912.1"/>
    </source>
</evidence>
<feature type="compositionally biased region" description="Low complexity" evidence="1">
    <location>
        <begin position="44"/>
        <end position="68"/>
    </location>
</feature>
<dbReference type="KEGG" id="app:CAP2UW1_3658"/>
<feature type="compositionally biased region" description="Basic and acidic residues" evidence="1">
    <location>
        <begin position="126"/>
        <end position="138"/>
    </location>
</feature>
<dbReference type="Gene3D" id="2.30.30.40">
    <property type="entry name" value="SH3 Domains"/>
    <property type="match status" value="1"/>
</dbReference>
<dbReference type="Pfam" id="PF13699">
    <property type="entry name" value="eCIS_core"/>
    <property type="match status" value="2"/>
</dbReference>
<protein>
    <submittedName>
        <fullName evidence="3">SH3 type 3 domain protein</fullName>
    </submittedName>
</protein>
<evidence type="ECO:0000259" key="2">
    <source>
        <dbReference type="SMART" id="SM00287"/>
    </source>
</evidence>
<feature type="compositionally biased region" description="Low complexity" evidence="1">
    <location>
        <begin position="139"/>
        <end position="155"/>
    </location>
</feature>
<dbReference type="InterPro" id="IPR003646">
    <property type="entry name" value="SH3-like_bac-type"/>
</dbReference>
<dbReference type="STRING" id="522306.CAP2UW1_3658"/>
<accession>C7RKJ2</accession>
<sequence length="2253" mass="236680">MPAAAPPAADFKKPATPSAAAGQAEHGKNPAAAASKPGERQADAGKQARQGPAGAPPATAKAGAAVPASGNQQRFDRMAVRAKLAVSEPGDAVEREADAVAERVMRMQESVAAPAAARGAAPAKPAEIKRKEDPRARDPAQGAAASAPGTGAAAAKVQTGAGGQIAPGSKPEKAAGPGVAPSLQPPANGPAGRQEAAPISRAVAQQEPQTTGSTPPAEETGGAEPVRGADVGSSIKDQRGQGEPLSEDVRARMEGQLGHDFSQVRIHQDSRAHQLCRHLGALAFTTGNDIFFARGRYQPNSKAGLALLAHELAHVVQHQDCGPVIARKIDPEIEDKYKPRNQTATDAALKALDQLDIPAVKARHLPLYQGNASSGNLKRKRGYSRGNPAQVGVWNSGITISEATIRQKLKDRGLKNVPDDAGESFKLQLGNKKKPQSKSIAQLQKLLKIPTWTRHGMPVTNGFQVDHIVELQVSGENGTGTGNSLGNMELLDQPSNSSSGGAIRGAIYSKVDAYLNSFKAPQPKRKTFLKQHDLVFGGVGAKLKSGASAADSAWWNLTEIKEAKPLETAEATPDVDEEGTDKEFLLADAPGGIIIQRISHKSGPGSFAISGTAQSAISGLTLKTINITEAAKQGSGNVGSIDATWKLPKKWSHAKPDVALTLSGDGKYRGYPAKLGKQSLHFENLSPVEFDDIQIDDGKILGEGKLTPSLPLLNAPIMVRLDGDDIEFYIEFSSDQINLSAPGVTVDEATVQAAYSVAQGFKLGGEIFFTITNVADGSLKATFAQGSGLSVEGKVDFQSELFDKATIAASWSEKEKFGARGELEISKPGKIKGIKAAKLTVGYTQQSQTFTASGNAETDIPGVKNFTADARFQDAENFSITGKAELEKLPGIKSGNLDMTLAKAKGAWSLEGKASAVPDLPKGLSGSFEGSYKDGLVDLNGKLGYEDSKVFSGSEISVGVTNGGASDDGKPLAKGGGKTYVVYGSGKLKAKLTDTITGEANIRLDKSGSVWISGTITKAEAKLFERFPKEEDSRKTLFEMTSPKIPVPGLAISVGSVAVGLNLSLKGGLYSDAWVGPGGFKNISIGVKEFNPAETTIDKLKLFGDAKFEVPAYAGLAADLDARLTLDAGIASVGGSVGVEGKAGIAPKIEASPKFSWSYDDGLDVESAVTASLTPVLSLGINGKLFAEANLMVKTITLWEKKFDGRKFTLDPKLSLSATISAGYNTSAGKVRFGRPEFKTPDINVSELMGNIMGKGDERVETHYDEELGICRRRESGATSLAGAADANPNGVPAPRDAIAAPGMRSAAPNPHATAQQLDRAQLLEQIGEGVPLPDRIRNDFEQAMGVDLSPVRIHTNPGAFDTARSLQARAFAFDIHIVFAAGEFQPHRPEGKSLLAHELTHVLQSRDGLTDIARAVDPESSTTHEGREPIAHELAHVAQQQGGGDPIVLRWPAVTRTPAQTSETPASIRAMTLSGFSMLTESQLDWATSPALQADAAALAAFRDLDRFAERPNVLAGAGDLNVGDIITKGIPAIYAPLEKYAEGAATDHTAWLRSTSNINEAESWGRDLTTLEAAWPAANLSLVMRAPPNPAASKGPFEKLVDPAAPELTNFVSYLTSCTPVLSANDGSEVDSFLDLRREGALPHTYHGRINYARTYHHFTKGTLDGLVGNEAWPPVAQWSWSPLRRPLTVVLYPAVDDNGAFHRNLGLQAMVTSSDILTIVIEGHATVGGYQSQLAPVAARYGINGQIHQALIGGHGNSTVLNLAGSAGAAMTVDALGTSGATGANTTALMTALTGLMSGNPAQRRIVLDACLTNSHAVGTALRALPADAAADVNTAIGADPSLRDVVATAAGPGATVLGADASFAPSQTTFLTPGSTDIGLSVPGDPDLVADKLVYVEFGTEPTGCLRAVLECWARDQIAGTHACRDAMLRRIGAGRSTHVAAAATDTWRESVIQPLYDLAANHYWGSGEAIRQLGELADRIFVLYMENHSSAAQIDNALAVIAGNVAHVNQVFGRVTADPTSTGNMRVAITLEQVWMQYNHARRGQFMTELARYGSCALASPHVDMSLVMPQLADLLLLPPVAAQLKVALLAARHAPVSSPPPSPLPAHIAYLRGLLGAGPTFPAAAGIDAALGPLGSEEDILAAIGRPLAGAPDPTRPPNANINLGRADVPDQNEFAVTPLRRNGVVATVRDDLMVRSRPTTATNANIFARLPGGTRVQVIGEFQTWYVIEQPGSTGFVAKRYITLLP</sequence>
<proteinExistence type="predicted"/>
<dbReference type="OrthoDB" id="7387101at2"/>
<dbReference type="InterPro" id="IPR025295">
    <property type="entry name" value="eCIS_core_dom"/>
</dbReference>
<feature type="region of interest" description="Disordered" evidence="1">
    <location>
        <begin position="1"/>
        <end position="74"/>
    </location>
</feature>
<name>C7RKJ2_ACCRE</name>
<dbReference type="eggNOG" id="COG3103">
    <property type="taxonomic scope" value="Bacteria"/>
</dbReference>
<reference evidence="3" key="1">
    <citation type="submission" date="2009-08" db="EMBL/GenBank/DDBJ databases">
        <authorList>
            <consortium name="US DOE Joint Genome Institute"/>
            <person name="Lucas S."/>
            <person name="Copeland A."/>
            <person name="Lapidus A."/>
            <person name="Glavina del Rio T."/>
            <person name="Dalin E."/>
            <person name="Tice H."/>
            <person name="Bruce D."/>
            <person name="Barry K."/>
            <person name="Pitluck S."/>
            <person name="Lowry S."/>
            <person name="Larimer F."/>
            <person name="Land M."/>
            <person name="Hauser L."/>
            <person name="Kyrpides N."/>
            <person name="Ivanova N."/>
            <person name="McMahon K.D."/>
            <person name="Hugenholtz P."/>
        </authorList>
    </citation>
    <scope>NUCLEOTIDE SEQUENCE</scope>
    <source>
        <strain evidence="3">UW-1</strain>
    </source>
</reference>
<dbReference type="eggNOG" id="COG3170">
    <property type="taxonomic scope" value="Bacteria"/>
</dbReference>
<dbReference type="HOGENOM" id="CLU_230613_0_0_4"/>
<gene>
    <name evidence="3" type="ordered locus">CAP2UW1_3658</name>
</gene>
<organism evidence="3">
    <name type="scientific">Accumulibacter regalis</name>
    <dbReference type="NCBI Taxonomy" id="522306"/>
    <lineage>
        <taxon>Bacteria</taxon>
        <taxon>Pseudomonadati</taxon>
        <taxon>Pseudomonadota</taxon>
        <taxon>Betaproteobacteria</taxon>
        <taxon>Candidatus Accumulibacter</taxon>
    </lineage>
</organism>